<dbReference type="KEGG" id="tpal:117647758"/>
<keyword evidence="1" id="KW-1185">Reference proteome</keyword>
<organism evidence="2">
    <name type="scientific">Thrips palmi</name>
    <name type="common">Melon thrips</name>
    <dbReference type="NCBI Taxonomy" id="161013"/>
    <lineage>
        <taxon>Eukaryota</taxon>
        <taxon>Metazoa</taxon>
        <taxon>Ecdysozoa</taxon>
        <taxon>Arthropoda</taxon>
        <taxon>Hexapoda</taxon>
        <taxon>Insecta</taxon>
        <taxon>Pterygota</taxon>
        <taxon>Neoptera</taxon>
        <taxon>Paraneoptera</taxon>
        <taxon>Thysanoptera</taxon>
        <taxon>Terebrantia</taxon>
        <taxon>Thripoidea</taxon>
        <taxon>Thripidae</taxon>
        <taxon>Thrips</taxon>
    </lineage>
</organism>
<dbReference type="AlphaFoldDB" id="A0A6P8Z5Z1"/>
<accession>A0A6P8Z5Z1</accession>
<name>A0A6P8Z5Z1_THRPL</name>
<evidence type="ECO:0000313" key="1">
    <source>
        <dbReference type="Proteomes" id="UP000515158"/>
    </source>
</evidence>
<dbReference type="RefSeq" id="XP_034245545.1">
    <property type="nucleotide sequence ID" value="XM_034389654.1"/>
</dbReference>
<protein>
    <submittedName>
        <fullName evidence="2">Uncharacterized protein LOC117647758</fullName>
    </submittedName>
</protein>
<reference evidence="2" key="1">
    <citation type="submission" date="2025-08" db="UniProtKB">
        <authorList>
            <consortium name="RefSeq"/>
        </authorList>
    </citation>
    <scope>IDENTIFICATION</scope>
    <source>
        <tissue evidence="2">Total insect</tissue>
    </source>
</reference>
<sequence>MFSRPGFQDDLNYKFRRVKKNINNIEDILDGQAYKNAEVEPEVGTTDVTMTWNADGLQVFNSSTFSIWPCFLIINELPPSKRYYSENMLIGGIWCGMSKPHPNIFLQPIYNDLKVLQSGIRISDSLKVRAKLICGTCDAPARAYFLNMKLHSGFYSCHLCLTKGEYSAAIGKLTVFPYEENPPPRTMELYKENVKFAVEKKVVEKKNKHLLNDIRCCGIKGPTVLSHMIDGDLFLSTAIDAMHCVYLGVTRQLLGLWFDAEHRDSPFSAYQHVKLVNQRLLNIMAPHFFDRAPESIDKLVHWKASMLRAFLLYFSVCVLADVLKPKYFEHFLLLVKGISLLNSSSISQDDIKLATLLLDQFVEEFQTLYGKRHMSHNVHMLRHLSATVQHLGPLWIISCFKFEDMNGRIARLIHGTRHAGIQVCSNLSIINRLPLMVHNLTNEDVKKYCLQLRHKGLPLKVTEEISPDVLCVGDFTHLSDDDKWIVDELKQVVLNPTADDVRLFQRLYKNKILYTSSKYDRGMRKSAHVKYCNNNTLELGEIVTFVKLVQEQPQYYAVVNRLQTSYPFQTDAFKITHVHQVHLPHVGIDIVPVSKLEIVVCKIDVSPIVYVSEPLNNFELE</sequence>
<dbReference type="GeneID" id="117647758"/>
<dbReference type="InterPro" id="IPR004242">
    <property type="entry name" value="Transposase_21"/>
</dbReference>
<gene>
    <name evidence="2" type="primary">LOC117647758</name>
</gene>
<dbReference type="PANTHER" id="PTHR46579">
    <property type="entry name" value="F5/8 TYPE C DOMAIN-CONTAINING PROTEIN-RELATED"/>
    <property type="match status" value="1"/>
</dbReference>
<dbReference type="InParanoid" id="A0A6P8Z5Z1"/>
<dbReference type="OrthoDB" id="8184047at2759"/>
<proteinExistence type="predicted"/>
<evidence type="ECO:0000313" key="2">
    <source>
        <dbReference type="RefSeq" id="XP_034245545.1"/>
    </source>
</evidence>
<dbReference type="Proteomes" id="UP000515158">
    <property type="component" value="Unplaced"/>
</dbReference>
<dbReference type="Pfam" id="PF02992">
    <property type="entry name" value="Transposase_21"/>
    <property type="match status" value="1"/>
</dbReference>
<dbReference type="PANTHER" id="PTHR46579:SF1">
    <property type="entry name" value="F5_8 TYPE C DOMAIN-CONTAINING PROTEIN"/>
    <property type="match status" value="1"/>
</dbReference>